<dbReference type="Pfam" id="PF00391">
    <property type="entry name" value="PEP-utilizers"/>
    <property type="match status" value="1"/>
</dbReference>
<evidence type="ECO:0000256" key="11">
    <source>
        <dbReference type="ARBA" id="ARBA00022679"/>
    </source>
</evidence>
<feature type="domain" description="Phosphotransferase system enzyme I N-terminal" evidence="20">
    <location>
        <begin position="10"/>
        <end position="130"/>
    </location>
</feature>
<dbReference type="InterPro" id="IPR006318">
    <property type="entry name" value="PTS_EI-like"/>
</dbReference>
<evidence type="ECO:0000256" key="15">
    <source>
        <dbReference type="ARBA" id="ARBA00022842"/>
    </source>
</evidence>
<evidence type="ECO:0000256" key="5">
    <source>
        <dbReference type="ARBA" id="ARBA00007837"/>
    </source>
</evidence>
<dbReference type="InterPro" id="IPR018274">
    <property type="entry name" value="PEP_util_AS"/>
</dbReference>
<evidence type="ECO:0000259" key="18">
    <source>
        <dbReference type="Pfam" id="PF00391"/>
    </source>
</evidence>
<keyword evidence="15 17" id="KW-0460">Magnesium</keyword>
<dbReference type="InterPro" id="IPR036637">
    <property type="entry name" value="Phosphohistidine_dom_sf"/>
</dbReference>
<feature type="domain" description="PEP-utilising enzyme C-terminal" evidence="19">
    <location>
        <begin position="256"/>
        <end position="521"/>
    </location>
</feature>
<keyword evidence="9 17" id="KW-0963">Cytoplasm</keyword>
<sequence>MSTARPTVVHGIGVSPGRAVAPCVLLPEPVGEPPSGRRLAPGDDHAAAAEQISRAALRVQSMLEEAADRAQGESEELLRATATIAADPSLVADAEHRVLADHLVPERAVWEAAEAVSAQFEALGGYFAERTRDIADVRDRLVAELTGRPAPGVPEHAEPFVLVAPDLAPALTATLDPARVVGIVTGAGGPTSHTAILARALGIPAVVAARGITEQLAEGDLVLVDGSHGTATVHPDEAQVAATRAASAQARTFDGEGRTADGHRVELLANVGDPRDAAVAAAAGAEGVGLLRTEFGFLDRDEAPSVAEQVAAYRQVLAAFPGRKVVIRTLDAGADKPMPFLTSDTEANPALGVRGLRTAQDHPEVLEDQLTAIAEAAAAESSRVWVMAPMVATVDESEDFVARCARHGLDVAGVMVEVPSAALLAGRILASAKFASIGTNDLTQYTMAADRLLGAVAELSDTWQPAVLQLVAATCAGGAQQDRPVGVCGEAAASPALAVVLVGLGVTSLSMTPRALADVAAVLGAVTVDDCRRAAQLALSAPTAAAARDRVRSALPVLDELGL</sequence>
<dbReference type="Proteomes" id="UP001316189">
    <property type="component" value="Chromosome"/>
</dbReference>
<dbReference type="InterPro" id="IPR024692">
    <property type="entry name" value="PTS_EI"/>
</dbReference>
<dbReference type="Pfam" id="PF05524">
    <property type="entry name" value="PEP-utilisers_N"/>
    <property type="match status" value="1"/>
</dbReference>
<evidence type="ECO:0000256" key="10">
    <source>
        <dbReference type="ARBA" id="ARBA00022597"/>
    </source>
</evidence>
<comment type="catalytic activity">
    <reaction evidence="1 17">
        <text>L-histidyl-[protein] + phosphoenolpyruvate = N(pros)-phospho-L-histidyl-[protein] + pyruvate</text>
        <dbReference type="Rhea" id="RHEA:23880"/>
        <dbReference type="Rhea" id="RHEA-COMP:9745"/>
        <dbReference type="Rhea" id="RHEA-COMP:9746"/>
        <dbReference type="ChEBI" id="CHEBI:15361"/>
        <dbReference type="ChEBI" id="CHEBI:29979"/>
        <dbReference type="ChEBI" id="CHEBI:58702"/>
        <dbReference type="ChEBI" id="CHEBI:64837"/>
        <dbReference type="EC" id="2.7.3.9"/>
    </reaction>
</comment>
<dbReference type="InterPro" id="IPR000121">
    <property type="entry name" value="PEP_util_C"/>
</dbReference>
<evidence type="ECO:0000256" key="9">
    <source>
        <dbReference type="ARBA" id="ARBA00022490"/>
    </source>
</evidence>
<feature type="domain" description="PEP-utilising enzyme mobile" evidence="18">
    <location>
        <begin position="158"/>
        <end position="229"/>
    </location>
</feature>
<dbReference type="SUPFAM" id="SSF52009">
    <property type="entry name" value="Phosphohistidine domain"/>
    <property type="match status" value="1"/>
</dbReference>
<organism evidence="21 22">
    <name type="scientific">Cellulomonas chengniuliangii</name>
    <dbReference type="NCBI Taxonomy" id="2968084"/>
    <lineage>
        <taxon>Bacteria</taxon>
        <taxon>Bacillati</taxon>
        <taxon>Actinomycetota</taxon>
        <taxon>Actinomycetes</taxon>
        <taxon>Micrococcales</taxon>
        <taxon>Cellulomonadaceae</taxon>
        <taxon>Cellulomonas</taxon>
    </lineage>
</organism>
<dbReference type="SUPFAM" id="SSF51621">
    <property type="entry name" value="Phosphoenolpyruvate/pyruvate domain"/>
    <property type="match status" value="1"/>
</dbReference>
<dbReference type="PANTHER" id="PTHR46244">
    <property type="entry name" value="PHOSPHOENOLPYRUVATE-PROTEIN PHOSPHOTRANSFERASE"/>
    <property type="match status" value="1"/>
</dbReference>
<evidence type="ECO:0000256" key="2">
    <source>
        <dbReference type="ARBA" id="ARBA00001946"/>
    </source>
</evidence>
<keyword evidence="12 17" id="KW-0598">Phosphotransferase system</keyword>
<evidence type="ECO:0000256" key="12">
    <source>
        <dbReference type="ARBA" id="ARBA00022683"/>
    </source>
</evidence>
<dbReference type="Gene3D" id="1.10.274.10">
    <property type="entry name" value="PtsI, HPr-binding domain"/>
    <property type="match status" value="1"/>
</dbReference>
<gene>
    <name evidence="21" type="primary">ptsP</name>
    <name evidence="21" type="ORF">NP064_10820</name>
</gene>
<keyword evidence="8 17" id="KW-0813">Transport</keyword>
<dbReference type="NCBIfam" id="TIGR01417">
    <property type="entry name" value="PTS_I_fam"/>
    <property type="match status" value="1"/>
</dbReference>
<evidence type="ECO:0000256" key="3">
    <source>
        <dbReference type="ARBA" id="ARBA00002728"/>
    </source>
</evidence>
<keyword evidence="14 17" id="KW-0418">Kinase</keyword>
<reference evidence="21 22" key="1">
    <citation type="submission" date="2022-07" db="EMBL/GenBank/DDBJ databases">
        <title>Novel species in genus cellulomonas.</title>
        <authorList>
            <person name="Ye L."/>
        </authorList>
    </citation>
    <scope>NUCLEOTIDE SEQUENCE [LARGE SCALE GENOMIC DNA]</scope>
    <source>
        <strain evidence="22">zg-Y338</strain>
    </source>
</reference>
<dbReference type="InterPro" id="IPR008731">
    <property type="entry name" value="PTS_EIN"/>
</dbReference>
<comment type="similarity">
    <text evidence="5 17">Belongs to the PEP-utilizing enzyme family.</text>
</comment>
<dbReference type="RefSeq" id="WP_227569640.1">
    <property type="nucleotide sequence ID" value="NZ_CP101988.1"/>
</dbReference>
<evidence type="ECO:0000313" key="21">
    <source>
        <dbReference type="EMBL" id="UUI74300.1"/>
    </source>
</evidence>
<proteinExistence type="inferred from homology"/>
<dbReference type="InterPro" id="IPR050499">
    <property type="entry name" value="PEP-utilizing_PTS_enzyme"/>
</dbReference>
<evidence type="ECO:0000256" key="16">
    <source>
        <dbReference type="ARBA" id="ARBA00033235"/>
    </source>
</evidence>
<dbReference type="PROSITE" id="PS00370">
    <property type="entry name" value="PEP_ENZYMES_PHOS_SITE"/>
    <property type="match status" value="1"/>
</dbReference>
<evidence type="ECO:0000256" key="13">
    <source>
        <dbReference type="ARBA" id="ARBA00022723"/>
    </source>
</evidence>
<dbReference type="Pfam" id="PF02896">
    <property type="entry name" value="PEP-utilizers_C"/>
    <property type="match status" value="1"/>
</dbReference>
<evidence type="ECO:0000256" key="6">
    <source>
        <dbReference type="ARBA" id="ARBA00012232"/>
    </source>
</evidence>
<evidence type="ECO:0000256" key="4">
    <source>
        <dbReference type="ARBA" id="ARBA00004496"/>
    </source>
</evidence>
<accession>A0ABY5KV26</accession>
<dbReference type="PIRSF" id="PIRSF000732">
    <property type="entry name" value="PTS_enzyme_I"/>
    <property type="match status" value="1"/>
</dbReference>
<dbReference type="InterPro" id="IPR015813">
    <property type="entry name" value="Pyrv/PenolPyrv_kinase-like_dom"/>
</dbReference>
<evidence type="ECO:0000256" key="14">
    <source>
        <dbReference type="ARBA" id="ARBA00022777"/>
    </source>
</evidence>
<dbReference type="InterPro" id="IPR008279">
    <property type="entry name" value="PEP-util_enz_mobile_dom"/>
</dbReference>
<comment type="function">
    <text evidence="3 17">General (non sugar-specific) component of the phosphoenolpyruvate-dependent sugar phosphotransferase system (sugar PTS). This major carbohydrate active-transport system catalyzes the phosphorylation of incoming sugar substrates concomitantly with their translocation across the cell membrane. Enzyme I transfers the phosphoryl group from phosphoenolpyruvate (PEP) to the phosphoryl carrier protein (HPr).</text>
</comment>
<dbReference type="GO" id="GO:0008965">
    <property type="term" value="F:phosphoenolpyruvate-protein phosphotransferase activity"/>
    <property type="evidence" value="ECO:0007669"/>
    <property type="project" value="UniProtKB-EC"/>
</dbReference>
<keyword evidence="13 17" id="KW-0479">Metal-binding</keyword>
<comment type="cofactor">
    <cofactor evidence="2 17">
        <name>Mg(2+)</name>
        <dbReference type="ChEBI" id="CHEBI:18420"/>
    </cofactor>
</comment>
<comment type="subcellular location">
    <subcellularLocation>
        <location evidence="4 17">Cytoplasm</location>
    </subcellularLocation>
</comment>
<dbReference type="PANTHER" id="PTHR46244:SF3">
    <property type="entry name" value="PHOSPHOENOLPYRUVATE-PROTEIN PHOSPHOTRANSFERASE"/>
    <property type="match status" value="1"/>
</dbReference>
<protein>
    <recommendedName>
        <fullName evidence="7 17">Phosphoenolpyruvate-protein phosphotransferase</fullName>
        <ecNumber evidence="6 17">2.7.3.9</ecNumber>
    </recommendedName>
    <alternativeName>
        <fullName evidence="16 17">Phosphotransferase system, enzyme I</fullName>
    </alternativeName>
</protein>
<dbReference type="InterPro" id="IPR036618">
    <property type="entry name" value="PtsI_HPr-bd_sf"/>
</dbReference>
<dbReference type="Gene3D" id="3.50.30.10">
    <property type="entry name" value="Phosphohistidine domain"/>
    <property type="match status" value="1"/>
</dbReference>
<evidence type="ECO:0000256" key="8">
    <source>
        <dbReference type="ARBA" id="ARBA00022448"/>
    </source>
</evidence>
<keyword evidence="10 17" id="KW-0762">Sugar transport</keyword>
<evidence type="ECO:0000259" key="19">
    <source>
        <dbReference type="Pfam" id="PF02896"/>
    </source>
</evidence>
<dbReference type="SUPFAM" id="SSF47831">
    <property type="entry name" value="Enzyme I of the PEP:sugar phosphotransferase system HPr-binding (sub)domain"/>
    <property type="match status" value="1"/>
</dbReference>
<evidence type="ECO:0000256" key="17">
    <source>
        <dbReference type="PIRNR" id="PIRNR000732"/>
    </source>
</evidence>
<keyword evidence="22" id="KW-1185">Reference proteome</keyword>
<evidence type="ECO:0000256" key="1">
    <source>
        <dbReference type="ARBA" id="ARBA00000683"/>
    </source>
</evidence>
<dbReference type="EC" id="2.7.3.9" evidence="6 17"/>
<evidence type="ECO:0000259" key="20">
    <source>
        <dbReference type="Pfam" id="PF05524"/>
    </source>
</evidence>
<dbReference type="PRINTS" id="PR01736">
    <property type="entry name" value="PHPHTRNFRASE"/>
</dbReference>
<dbReference type="Gene3D" id="3.20.20.60">
    <property type="entry name" value="Phosphoenolpyruvate-binding domains"/>
    <property type="match status" value="1"/>
</dbReference>
<name>A0ABY5KV26_9CELL</name>
<keyword evidence="11 17" id="KW-0808">Transferase</keyword>
<dbReference type="EMBL" id="CP101988">
    <property type="protein sequence ID" value="UUI74300.1"/>
    <property type="molecule type" value="Genomic_DNA"/>
</dbReference>
<dbReference type="InterPro" id="IPR040442">
    <property type="entry name" value="Pyrv_kinase-like_dom_sf"/>
</dbReference>
<evidence type="ECO:0000313" key="22">
    <source>
        <dbReference type="Proteomes" id="UP001316189"/>
    </source>
</evidence>
<evidence type="ECO:0000256" key="7">
    <source>
        <dbReference type="ARBA" id="ARBA00016544"/>
    </source>
</evidence>